<reference evidence="1 2" key="1">
    <citation type="journal article" date="2015" name="Nature">
        <title>rRNA introns, odd ribosomes, and small enigmatic genomes across a large radiation of phyla.</title>
        <authorList>
            <person name="Brown C.T."/>
            <person name="Hug L.A."/>
            <person name="Thomas B.C."/>
            <person name="Sharon I."/>
            <person name="Castelle C.J."/>
            <person name="Singh A."/>
            <person name="Wilkins M.J."/>
            <person name="Williams K.H."/>
            <person name="Banfield J.F."/>
        </authorList>
    </citation>
    <scope>NUCLEOTIDE SEQUENCE [LARGE SCALE GENOMIC DNA]</scope>
</reference>
<name>A0A0G0BRC3_9BACT</name>
<accession>A0A0G0BRC3</accession>
<evidence type="ECO:0000313" key="1">
    <source>
        <dbReference type="EMBL" id="KKP71903.1"/>
    </source>
</evidence>
<dbReference type="AlphaFoldDB" id="A0A0G0BRC3"/>
<evidence type="ECO:0000313" key="2">
    <source>
        <dbReference type="Proteomes" id="UP000034923"/>
    </source>
</evidence>
<protein>
    <submittedName>
        <fullName evidence="1">Uncharacterized protein</fullName>
    </submittedName>
</protein>
<proteinExistence type="predicted"/>
<sequence length="212" mass="23706">MKIVKLKIKNLMLITFILSIFFVLGVSTSFAVITAPTELKTPATLFEFPRKADSLPADKQTIEIDIFSTPSSASEITENKENLSSASTFVKTKEITGCVLNNLYFDVTNLFKKTGLMFSNTYNFLASALMNLRISFSEQINKINGSAFTNSLEQIKKINGNIFSSSFEQINKINGNAFITSISNLKNLFNQTTQMIKNVYNSLSSYLINLRN</sequence>
<dbReference type="EMBL" id="LBQE01000017">
    <property type="protein sequence ID" value="KKP71903.1"/>
    <property type="molecule type" value="Genomic_DNA"/>
</dbReference>
<dbReference type="Proteomes" id="UP000034923">
    <property type="component" value="Unassembled WGS sequence"/>
</dbReference>
<organism evidence="1 2">
    <name type="scientific">Candidatus Nomurabacteria bacterium GW2011_GWB1_35_20</name>
    <dbReference type="NCBI Taxonomy" id="1618740"/>
    <lineage>
        <taxon>Bacteria</taxon>
        <taxon>Candidatus Nomuraibacteriota</taxon>
    </lineage>
</organism>
<gene>
    <name evidence="1" type="ORF">UR70_C0017G0021</name>
</gene>
<comment type="caution">
    <text evidence="1">The sequence shown here is derived from an EMBL/GenBank/DDBJ whole genome shotgun (WGS) entry which is preliminary data.</text>
</comment>